<sequence>MRQERSGQRHVEEAQGFVPTGEQTHRLFVQSVSRRPVFRVSGGHGSQLDHKNRHYTKKQHPLSLSGRTHNDDIPIALRLFFVGRRACGSSESRWSPPPMDIRNPGGGRRAWPAFYTHICISQLIVTTVAHATNFLVSIESGIMQQNNYPRSYRAAHKRRNPAGSLALQFLFFLPTQLGVDSGNLQRLLVNSSSLGLGTKHTCDTFAFSGSRSLSGERNSITFWVHNAAAGARAQVPARPARAGGCAPGRFPVRRLYSAFSEVGVGRHLPTCVRFQRPPARAAARGREIEEIIAGLANRPTARSAKIFEVNSTFGNTVDARSSELCPENNNFLRKKLLIFICNHKYLDT</sequence>
<organism evidence="2 3">
    <name type="scientific">Eumeta variegata</name>
    <name type="common">Bagworm moth</name>
    <name type="synonym">Eumeta japonica</name>
    <dbReference type="NCBI Taxonomy" id="151549"/>
    <lineage>
        <taxon>Eukaryota</taxon>
        <taxon>Metazoa</taxon>
        <taxon>Ecdysozoa</taxon>
        <taxon>Arthropoda</taxon>
        <taxon>Hexapoda</taxon>
        <taxon>Insecta</taxon>
        <taxon>Pterygota</taxon>
        <taxon>Neoptera</taxon>
        <taxon>Endopterygota</taxon>
        <taxon>Lepidoptera</taxon>
        <taxon>Glossata</taxon>
        <taxon>Ditrysia</taxon>
        <taxon>Tineoidea</taxon>
        <taxon>Psychidae</taxon>
        <taxon>Oiketicinae</taxon>
        <taxon>Eumeta</taxon>
    </lineage>
</organism>
<dbReference type="AlphaFoldDB" id="A0A4C1WA04"/>
<gene>
    <name evidence="2" type="ORF">EVAR_38950_1</name>
</gene>
<evidence type="ECO:0000256" key="1">
    <source>
        <dbReference type="SAM" id="MobiDB-lite"/>
    </source>
</evidence>
<feature type="region of interest" description="Disordered" evidence="1">
    <location>
        <begin position="42"/>
        <end position="67"/>
    </location>
</feature>
<comment type="caution">
    <text evidence="2">The sequence shown here is derived from an EMBL/GenBank/DDBJ whole genome shotgun (WGS) entry which is preliminary data.</text>
</comment>
<dbReference type="Proteomes" id="UP000299102">
    <property type="component" value="Unassembled WGS sequence"/>
</dbReference>
<reference evidence="2 3" key="1">
    <citation type="journal article" date="2019" name="Commun. Biol.">
        <title>The bagworm genome reveals a unique fibroin gene that provides high tensile strength.</title>
        <authorList>
            <person name="Kono N."/>
            <person name="Nakamura H."/>
            <person name="Ohtoshi R."/>
            <person name="Tomita M."/>
            <person name="Numata K."/>
            <person name="Arakawa K."/>
        </authorList>
    </citation>
    <scope>NUCLEOTIDE SEQUENCE [LARGE SCALE GENOMIC DNA]</scope>
</reference>
<evidence type="ECO:0000313" key="3">
    <source>
        <dbReference type="Proteomes" id="UP000299102"/>
    </source>
</evidence>
<dbReference type="EMBL" id="BGZK01000500">
    <property type="protein sequence ID" value="GBP47349.1"/>
    <property type="molecule type" value="Genomic_DNA"/>
</dbReference>
<name>A0A4C1WA04_EUMVA</name>
<evidence type="ECO:0000313" key="2">
    <source>
        <dbReference type="EMBL" id="GBP47349.1"/>
    </source>
</evidence>
<proteinExistence type="predicted"/>
<accession>A0A4C1WA04</accession>
<protein>
    <submittedName>
        <fullName evidence="2">Uncharacterized protein</fullName>
    </submittedName>
</protein>
<feature type="compositionally biased region" description="Basic residues" evidence="1">
    <location>
        <begin position="51"/>
        <end position="60"/>
    </location>
</feature>
<keyword evidence="3" id="KW-1185">Reference proteome</keyword>